<name>A0A379PNI4_9NOCA</name>
<dbReference type="Proteomes" id="UP000254569">
    <property type="component" value="Unassembled WGS sequence"/>
</dbReference>
<evidence type="ECO:0000313" key="3">
    <source>
        <dbReference type="Proteomes" id="UP000254569"/>
    </source>
</evidence>
<dbReference type="PANTHER" id="PTHR33375:SF1">
    <property type="entry name" value="CHROMOSOME-PARTITIONING PROTEIN PARB-RELATED"/>
    <property type="match status" value="1"/>
</dbReference>
<dbReference type="PANTHER" id="PTHR33375">
    <property type="entry name" value="CHROMOSOME-PARTITIONING PROTEIN PARB-RELATED"/>
    <property type="match status" value="1"/>
</dbReference>
<dbReference type="SUPFAM" id="SSF109709">
    <property type="entry name" value="KorB DNA-binding domain-like"/>
    <property type="match status" value="1"/>
</dbReference>
<sequence length="489" mass="54246">MNNGSTAEFATVDPADLLTDSNIRHDLRLTDAFRESIAEQGVLTPITVCRTAAGPLRVLTGHRRTAAALEAGLTQIPALIVGDEGDGTDAAVERLVTQWSENEHRAAITNGERLALFETLADHGLTSTKIARRTKAPRTEIEAALTLRDAEQRDAVQRGELTIEQAAALAEFGDDPAAVRRIEWAIGSGRLDHALAAERLRRTERNAALARAEVYLAEHSIAAVPLGALHERVGEGTSQLVERVTDEEGNTPAIEEVAALGHLGLYVCSCTTYFDRESGDEIDADYIVDELPKSDAREDWMIPRENVVENHETTLYWHVVNIEDTPWRTWWGHPRPAESEQEQSAEDRAAQRREVIENNREWRAATEVRRKWIAQQTTRKTAPKGTASFVATVLMKWPQIPAAYHARTLAEQMLPTSDTLAKLASATDPRALVLLRAHILIALESQVGVEHWRKPTDLSQFYLRAIEAQGYTLADIERRAAGLDPLDEQ</sequence>
<dbReference type="GO" id="GO:0005694">
    <property type="term" value="C:chromosome"/>
    <property type="evidence" value="ECO:0007669"/>
    <property type="project" value="TreeGrafter"/>
</dbReference>
<dbReference type="InterPro" id="IPR036086">
    <property type="entry name" value="ParB/Sulfiredoxin_sf"/>
</dbReference>
<dbReference type="InterPro" id="IPR050336">
    <property type="entry name" value="Chromosome_partition/occlusion"/>
</dbReference>
<keyword evidence="3" id="KW-1185">Reference proteome</keyword>
<protein>
    <submittedName>
        <fullName evidence="2">Plasmid partitioning protein ParB</fullName>
    </submittedName>
</protein>
<dbReference type="EMBL" id="UGVI01000003">
    <property type="protein sequence ID" value="SUF09250.1"/>
    <property type="molecule type" value="Genomic_DNA"/>
</dbReference>
<dbReference type="SMART" id="SM00470">
    <property type="entry name" value="ParB"/>
    <property type="match status" value="1"/>
</dbReference>
<reference evidence="2 3" key="1">
    <citation type="submission" date="2018-06" db="EMBL/GenBank/DDBJ databases">
        <authorList>
            <consortium name="Pathogen Informatics"/>
            <person name="Doyle S."/>
        </authorList>
    </citation>
    <scope>NUCLEOTIDE SEQUENCE [LARGE SCALE GENOMIC DNA]</scope>
    <source>
        <strain evidence="2 3">NCTC13296</strain>
    </source>
</reference>
<dbReference type="InterPro" id="IPR003115">
    <property type="entry name" value="ParB_N"/>
</dbReference>
<dbReference type="OrthoDB" id="3846919at2"/>
<dbReference type="GO" id="GO:0007059">
    <property type="term" value="P:chromosome segregation"/>
    <property type="evidence" value="ECO:0007669"/>
    <property type="project" value="TreeGrafter"/>
</dbReference>
<evidence type="ECO:0000313" key="2">
    <source>
        <dbReference type="EMBL" id="SUF09250.1"/>
    </source>
</evidence>
<proteinExistence type="predicted"/>
<dbReference type="AlphaFoldDB" id="A0A379PNI4"/>
<dbReference type="SUPFAM" id="SSF110849">
    <property type="entry name" value="ParB/Sulfiredoxin"/>
    <property type="match status" value="1"/>
</dbReference>
<accession>A0A379PNI4</accession>
<dbReference type="Gene3D" id="3.90.1530.30">
    <property type="match status" value="1"/>
</dbReference>
<dbReference type="Pfam" id="PF02195">
    <property type="entry name" value="ParB_N"/>
    <property type="match status" value="1"/>
</dbReference>
<feature type="domain" description="ParB-like N-terminal" evidence="1">
    <location>
        <begin position="10"/>
        <end position="103"/>
    </location>
</feature>
<dbReference type="Gene3D" id="1.10.10.2830">
    <property type="match status" value="1"/>
</dbReference>
<dbReference type="RefSeq" id="WP_064065079.1">
    <property type="nucleotide sequence ID" value="NZ_LPZN01000052.1"/>
</dbReference>
<evidence type="ECO:0000259" key="1">
    <source>
        <dbReference type="SMART" id="SM00470"/>
    </source>
</evidence>
<gene>
    <name evidence="2" type="primary">parB_3</name>
    <name evidence="2" type="ORF">NCTC13296_04448</name>
</gene>
<organism evidence="2 3">
    <name type="scientific">Rhodococcus gordoniae</name>
    <dbReference type="NCBI Taxonomy" id="223392"/>
    <lineage>
        <taxon>Bacteria</taxon>
        <taxon>Bacillati</taxon>
        <taxon>Actinomycetota</taxon>
        <taxon>Actinomycetes</taxon>
        <taxon>Mycobacteriales</taxon>
        <taxon>Nocardiaceae</taxon>
        <taxon>Rhodococcus</taxon>
    </lineage>
</organism>